<protein>
    <submittedName>
        <fullName evidence="1">Uncharacterized protein</fullName>
    </submittedName>
</protein>
<proteinExistence type="predicted"/>
<evidence type="ECO:0000313" key="2">
    <source>
        <dbReference type="Proteomes" id="UP000250633"/>
    </source>
</evidence>
<evidence type="ECO:0000313" key="1">
    <source>
        <dbReference type="EMBL" id="ASZ70834.1"/>
    </source>
</evidence>
<dbReference type="Proteomes" id="UP000250633">
    <property type="component" value="Segment"/>
</dbReference>
<accession>A0A2Z2RSR2</accession>
<organism evidence="1 2">
    <name type="scientific">Lactococcus phage 50504</name>
    <dbReference type="NCBI Taxonomy" id="2024337"/>
    <lineage>
        <taxon>Viruses</taxon>
        <taxon>Duplodnaviria</taxon>
        <taxon>Heunggongvirae</taxon>
        <taxon>Uroviricota</taxon>
        <taxon>Caudoviricetes</taxon>
        <taxon>Ceduovirus</taxon>
        <taxon>Ceduovirus cv50504</taxon>
    </lineage>
</organism>
<gene>
    <name evidence="1" type="ORF">50504_10</name>
</gene>
<reference evidence="1 2" key="1">
    <citation type="submission" date="2017-07" db="EMBL/GenBank/DDBJ databases">
        <title>Comparative genome analysis of members of the virulent lactococcal c2 group phages.</title>
        <authorList>
            <person name="Oliveira J."/>
        </authorList>
    </citation>
    <scope>NUCLEOTIDE SEQUENCE [LARGE SCALE GENOMIC DNA]</scope>
</reference>
<name>A0A2Z2RSR2_9CAUD</name>
<keyword evidence="2" id="KW-1185">Reference proteome</keyword>
<sequence>MALTIKQLIEKLEQVEDKTGDVFIEFPGEFLTVDTVLLDNAGDITLVSEVGSLHCPCPKCKTSETEL</sequence>
<dbReference type="EMBL" id="MF443124">
    <property type="protein sequence ID" value="ASZ70834.1"/>
    <property type="molecule type" value="Genomic_DNA"/>
</dbReference>